<organism evidence="2 3">
    <name type="scientific">Nocardioides marmoriginsengisoli</name>
    <dbReference type="NCBI Taxonomy" id="661483"/>
    <lineage>
        <taxon>Bacteria</taxon>
        <taxon>Bacillati</taxon>
        <taxon>Actinomycetota</taxon>
        <taxon>Actinomycetes</taxon>
        <taxon>Propionibacteriales</taxon>
        <taxon>Nocardioidaceae</taxon>
        <taxon>Nocardioides</taxon>
    </lineage>
</organism>
<evidence type="ECO:0000313" key="3">
    <source>
        <dbReference type="Proteomes" id="UP000267128"/>
    </source>
</evidence>
<dbReference type="PANTHER" id="PTHR34203:SF15">
    <property type="entry name" value="SLL1173 PROTEIN"/>
    <property type="match status" value="1"/>
</dbReference>
<keyword evidence="2" id="KW-0489">Methyltransferase</keyword>
<dbReference type="Pfam" id="PF05050">
    <property type="entry name" value="Methyltransf_21"/>
    <property type="match status" value="2"/>
</dbReference>
<dbReference type="InterPro" id="IPR029063">
    <property type="entry name" value="SAM-dependent_MTases_sf"/>
</dbReference>
<evidence type="ECO:0000313" key="2">
    <source>
        <dbReference type="EMBL" id="RNL63774.1"/>
    </source>
</evidence>
<comment type="caution">
    <text evidence="2">The sequence shown here is derived from an EMBL/GenBank/DDBJ whole genome shotgun (WGS) entry which is preliminary data.</text>
</comment>
<protein>
    <submittedName>
        <fullName evidence="2">FkbM family methyltransferase</fullName>
    </submittedName>
</protein>
<gene>
    <name evidence="2" type="ORF">EFK50_08585</name>
</gene>
<dbReference type="SUPFAM" id="SSF53335">
    <property type="entry name" value="S-adenosyl-L-methionine-dependent methyltransferases"/>
    <property type="match status" value="2"/>
</dbReference>
<accession>A0A3N0CK04</accession>
<dbReference type="InterPro" id="IPR052514">
    <property type="entry name" value="SAM-dependent_MTase"/>
</dbReference>
<sequence length="565" mass="61819">MIVESDNSRAWVLRYELRRLLQTPRAFSNWPGLLAGVAREKVAEGPEVLTFHARSGQTISIPNAPGARVPVYEVFAEDCYDLRWFLGDLIDRPIHVLDVGAHVGTFATQLAATHPSATIDCFEPAPDTYQYLKSNVEVNGNGERIHTYQKALTGEHGFAILDLQGAGSGHNHLAFEDHLDGSGVRVETVPFDDVVANARGPVELIKMDCEGGEYELVYKSSKESWANVQRLVLEYHTMPDESWEELRAWFASVGLHVLRDLRSPIAGTAWLSRTPLRDHDGSGPRGLASKVAHNVRRVRQTRKTFSNWPSLLSGLVREKVGVGPSELTFETRSGQKITVPNVPGARVPTYEQYAEEEYKLDWFTEAYQGREINAFDVGAHVGTFACSLVEVLPTVSVTCFEPSAGTASYLRRNIEQNGLGSRITVVDAALAGETGFALFDDHGGASGLNNLVDHKPVDDAPYEGAGVKVPTISFDEAIAAAPGPITLVKMDCEGGEYGLVYNSSPESWANVERVVLEYHDVPGESWAELRAWFAGVGLHLVGNASYKADLGLAWLARGPVGFPKH</sequence>
<dbReference type="Proteomes" id="UP000267128">
    <property type="component" value="Unassembled WGS sequence"/>
</dbReference>
<dbReference type="GO" id="GO:0032259">
    <property type="term" value="P:methylation"/>
    <property type="evidence" value="ECO:0007669"/>
    <property type="project" value="UniProtKB-KW"/>
</dbReference>
<dbReference type="RefSeq" id="WP_123227161.1">
    <property type="nucleotide sequence ID" value="NZ_RJSE01000006.1"/>
</dbReference>
<dbReference type="InterPro" id="IPR006342">
    <property type="entry name" value="FkbM_mtfrase"/>
</dbReference>
<dbReference type="NCBIfam" id="TIGR01444">
    <property type="entry name" value="fkbM_fam"/>
    <property type="match status" value="2"/>
</dbReference>
<dbReference type="EMBL" id="RJSE01000006">
    <property type="protein sequence ID" value="RNL63774.1"/>
    <property type="molecule type" value="Genomic_DNA"/>
</dbReference>
<dbReference type="PANTHER" id="PTHR34203">
    <property type="entry name" value="METHYLTRANSFERASE, FKBM FAMILY PROTEIN"/>
    <property type="match status" value="1"/>
</dbReference>
<feature type="domain" description="Methyltransferase FkbM" evidence="1">
    <location>
        <begin position="376"/>
        <end position="534"/>
    </location>
</feature>
<feature type="domain" description="Methyltransferase FkbM" evidence="1">
    <location>
        <begin position="98"/>
        <end position="253"/>
    </location>
</feature>
<name>A0A3N0CK04_9ACTN</name>
<dbReference type="AlphaFoldDB" id="A0A3N0CK04"/>
<keyword evidence="3" id="KW-1185">Reference proteome</keyword>
<proteinExistence type="predicted"/>
<reference evidence="2 3" key="1">
    <citation type="submission" date="2018-11" db="EMBL/GenBank/DDBJ databases">
        <authorList>
            <person name="Li F."/>
        </authorList>
    </citation>
    <scope>NUCLEOTIDE SEQUENCE [LARGE SCALE GENOMIC DNA]</scope>
    <source>
        <strain evidence="2 3">Gsoil 097</strain>
    </source>
</reference>
<dbReference type="GO" id="GO:0008168">
    <property type="term" value="F:methyltransferase activity"/>
    <property type="evidence" value="ECO:0007669"/>
    <property type="project" value="UniProtKB-KW"/>
</dbReference>
<dbReference type="OrthoDB" id="424472at2"/>
<dbReference type="Gene3D" id="3.40.50.150">
    <property type="entry name" value="Vaccinia Virus protein VP39"/>
    <property type="match status" value="2"/>
</dbReference>
<keyword evidence="2" id="KW-0808">Transferase</keyword>
<evidence type="ECO:0000259" key="1">
    <source>
        <dbReference type="Pfam" id="PF05050"/>
    </source>
</evidence>